<name>A0ABW0LYI0_9BACL</name>
<dbReference type="EMBL" id="JBHSMH010000077">
    <property type="protein sequence ID" value="MFC5470874.1"/>
    <property type="molecule type" value="Genomic_DNA"/>
</dbReference>
<evidence type="ECO:0000313" key="2">
    <source>
        <dbReference type="Proteomes" id="UP001596105"/>
    </source>
</evidence>
<protein>
    <submittedName>
        <fullName evidence="1">SiaB family protein kinase</fullName>
    </submittedName>
</protein>
<organism evidence="1 2">
    <name type="scientific">Cohnella suwonensis</name>
    <dbReference type="NCBI Taxonomy" id="696072"/>
    <lineage>
        <taxon>Bacteria</taxon>
        <taxon>Bacillati</taxon>
        <taxon>Bacillota</taxon>
        <taxon>Bacilli</taxon>
        <taxon>Bacillales</taxon>
        <taxon>Paenibacillaceae</taxon>
        <taxon>Cohnella</taxon>
    </lineage>
</organism>
<comment type="caution">
    <text evidence="1">The sequence shown here is derived from an EMBL/GenBank/DDBJ whole genome shotgun (WGS) entry which is preliminary data.</text>
</comment>
<dbReference type="Proteomes" id="UP001596105">
    <property type="component" value="Unassembled WGS sequence"/>
</dbReference>
<keyword evidence="1" id="KW-0808">Transferase</keyword>
<dbReference type="RefSeq" id="WP_209748012.1">
    <property type="nucleotide sequence ID" value="NZ_JBHSMH010000077.1"/>
</dbReference>
<keyword evidence="1" id="KW-0418">Kinase</keyword>
<reference evidence="2" key="1">
    <citation type="journal article" date="2019" name="Int. J. Syst. Evol. Microbiol.">
        <title>The Global Catalogue of Microorganisms (GCM) 10K type strain sequencing project: providing services to taxonomists for standard genome sequencing and annotation.</title>
        <authorList>
            <consortium name="The Broad Institute Genomics Platform"/>
            <consortium name="The Broad Institute Genome Sequencing Center for Infectious Disease"/>
            <person name="Wu L."/>
            <person name="Ma J."/>
        </authorList>
    </citation>
    <scope>NUCLEOTIDE SEQUENCE [LARGE SCALE GENOMIC DNA]</scope>
    <source>
        <strain evidence="2">CCUG 57113</strain>
    </source>
</reference>
<evidence type="ECO:0000313" key="1">
    <source>
        <dbReference type="EMBL" id="MFC5470874.1"/>
    </source>
</evidence>
<dbReference type="NCBIfam" id="NF038262">
    <property type="entry name" value="SiaB_fam_kinase"/>
    <property type="match status" value="1"/>
</dbReference>
<gene>
    <name evidence="1" type="ORF">ACFPPD_19485</name>
</gene>
<dbReference type="GO" id="GO:0016301">
    <property type="term" value="F:kinase activity"/>
    <property type="evidence" value="ECO:0007669"/>
    <property type="project" value="UniProtKB-KW"/>
</dbReference>
<accession>A0ABW0LYI0</accession>
<dbReference type="InterPro" id="IPR046239">
    <property type="entry name" value="DUF6272"/>
</dbReference>
<dbReference type="Pfam" id="PF19788">
    <property type="entry name" value="DUF6272"/>
    <property type="match status" value="1"/>
</dbReference>
<keyword evidence="2" id="KW-1185">Reference proteome</keyword>
<sequence>MIDNHLLEVQTLLRNNGILISFSGWLSQHLIEEYGEAIKKYLVAENKPKNEISHIFSIYIEQTQNINNYCATKSVLPVCDRISQSSIVTIGKTEQGTYICSGNLVENDDLNSLITRVESVVKLDKDGLKRAYKEQLKKELPDRASGAGVGLIDMARKATMPLEYSVTKVDEFLSFFILKAVV</sequence>
<proteinExistence type="predicted"/>